<reference evidence="2 3" key="1">
    <citation type="submission" date="2024-09" db="EMBL/GenBank/DDBJ databases">
        <authorList>
            <person name="Sun Q."/>
            <person name="Mori K."/>
        </authorList>
    </citation>
    <scope>NUCLEOTIDE SEQUENCE [LARGE SCALE GENOMIC DNA]</scope>
    <source>
        <strain evidence="2 3">CCM 7759</strain>
    </source>
</reference>
<keyword evidence="2" id="KW-0489">Methyltransferase</keyword>
<organism evidence="2 3">
    <name type="scientific">Paenibacillus chartarius</name>
    <dbReference type="NCBI Taxonomy" id="747481"/>
    <lineage>
        <taxon>Bacteria</taxon>
        <taxon>Bacillati</taxon>
        <taxon>Bacillota</taxon>
        <taxon>Bacilli</taxon>
        <taxon>Bacillales</taxon>
        <taxon>Paenibacillaceae</taxon>
        <taxon>Paenibacillus</taxon>
    </lineage>
</organism>
<comment type="caution">
    <text evidence="2">The sequence shown here is derived from an EMBL/GenBank/DDBJ whole genome shotgun (WGS) entry which is preliminary data.</text>
</comment>
<protein>
    <submittedName>
        <fullName evidence="2">FkbM family methyltransferase</fullName>
    </submittedName>
</protein>
<dbReference type="InterPro" id="IPR029063">
    <property type="entry name" value="SAM-dependent_MTases_sf"/>
</dbReference>
<dbReference type="Proteomes" id="UP001589776">
    <property type="component" value="Unassembled WGS sequence"/>
</dbReference>
<dbReference type="RefSeq" id="WP_377469570.1">
    <property type="nucleotide sequence ID" value="NZ_JBHLWN010000030.1"/>
</dbReference>
<dbReference type="Gene3D" id="3.40.50.150">
    <property type="entry name" value="Vaccinia Virus protein VP39"/>
    <property type="match status" value="1"/>
</dbReference>
<dbReference type="GO" id="GO:0008168">
    <property type="term" value="F:methyltransferase activity"/>
    <property type="evidence" value="ECO:0007669"/>
    <property type="project" value="UniProtKB-KW"/>
</dbReference>
<dbReference type="EMBL" id="JBHLWN010000030">
    <property type="protein sequence ID" value="MFC0212412.1"/>
    <property type="molecule type" value="Genomic_DNA"/>
</dbReference>
<dbReference type="Pfam" id="PF05050">
    <property type="entry name" value="Methyltransf_21"/>
    <property type="match status" value="1"/>
</dbReference>
<dbReference type="PANTHER" id="PTHR34203">
    <property type="entry name" value="METHYLTRANSFERASE, FKBM FAMILY PROTEIN"/>
    <property type="match status" value="1"/>
</dbReference>
<name>A0ABV6DIH1_9BACL</name>
<sequence>MKLTPDSKEVFENLGPGDIAIDCGANAGDVTWKMAERGATVFAFEPNPAMFAILQNRYMQYPNVVCMNKGVWDRNGHMRLYLHPGSIIDRAGYAFASSIFGNNPIIDPNFYVDIEVIDLTEFIKSLHRRVKLIKIDIEGAEFELLDKIIDLNLHTTIDKIVVETHEWLMPDMQQKLDNINKKIQAKGITHIDLNWA</sequence>
<dbReference type="NCBIfam" id="TIGR01444">
    <property type="entry name" value="fkbM_fam"/>
    <property type="match status" value="1"/>
</dbReference>
<dbReference type="SUPFAM" id="SSF53335">
    <property type="entry name" value="S-adenosyl-L-methionine-dependent methyltransferases"/>
    <property type="match status" value="1"/>
</dbReference>
<dbReference type="PANTHER" id="PTHR34203:SF15">
    <property type="entry name" value="SLL1173 PROTEIN"/>
    <property type="match status" value="1"/>
</dbReference>
<keyword evidence="3" id="KW-1185">Reference proteome</keyword>
<accession>A0ABV6DIH1</accession>
<proteinExistence type="predicted"/>
<evidence type="ECO:0000313" key="3">
    <source>
        <dbReference type="Proteomes" id="UP001589776"/>
    </source>
</evidence>
<gene>
    <name evidence="2" type="ORF">ACFFK0_08050</name>
</gene>
<evidence type="ECO:0000313" key="2">
    <source>
        <dbReference type="EMBL" id="MFC0212412.1"/>
    </source>
</evidence>
<dbReference type="InterPro" id="IPR006342">
    <property type="entry name" value="FkbM_mtfrase"/>
</dbReference>
<evidence type="ECO:0000259" key="1">
    <source>
        <dbReference type="Pfam" id="PF05050"/>
    </source>
</evidence>
<keyword evidence="2" id="KW-0808">Transferase</keyword>
<feature type="domain" description="Methyltransferase FkbM" evidence="1">
    <location>
        <begin position="22"/>
        <end position="185"/>
    </location>
</feature>
<dbReference type="GO" id="GO:0032259">
    <property type="term" value="P:methylation"/>
    <property type="evidence" value="ECO:0007669"/>
    <property type="project" value="UniProtKB-KW"/>
</dbReference>
<dbReference type="InterPro" id="IPR052514">
    <property type="entry name" value="SAM-dependent_MTase"/>
</dbReference>